<reference evidence="4" key="3">
    <citation type="submission" date="2015-06" db="UniProtKB">
        <authorList>
            <consortium name="EnsemblMetazoa"/>
        </authorList>
    </citation>
    <scope>IDENTIFICATION</scope>
</reference>
<dbReference type="EMBL" id="KB097495">
    <property type="protein sequence ID" value="ESN96426.1"/>
    <property type="molecule type" value="Genomic_DNA"/>
</dbReference>
<protein>
    <recommendedName>
        <fullName evidence="2">AMMECR1 domain-containing protein</fullName>
    </recommendedName>
</protein>
<reference evidence="3 5" key="2">
    <citation type="journal article" date="2013" name="Nature">
        <title>Insights into bilaterian evolution from three spiralian genomes.</title>
        <authorList>
            <person name="Simakov O."/>
            <person name="Marletaz F."/>
            <person name="Cho S.J."/>
            <person name="Edsinger-Gonzales E."/>
            <person name="Havlak P."/>
            <person name="Hellsten U."/>
            <person name="Kuo D.H."/>
            <person name="Larsson T."/>
            <person name="Lv J."/>
            <person name="Arendt D."/>
            <person name="Savage R."/>
            <person name="Osoegawa K."/>
            <person name="de Jong P."/>
            <person name="Grimwood J."/>
            <person name="Chapman J.A."/>
            <person name="Shapiro H."/>
            <person name="Aerts A."/>
            <person name="Otillar R.P."/>
            <person name="Terry A.Y."/>
            <person name="Boore J.L."/>
            <person name="Grigoriev I.V."/>
            <person name="Lindberg D.R."/>
            <person name="Seaver E.C."/>
            <person name="Weisblat D.A."/>
            <person name="Putnam N.H."/>
            <person name="Rokhsar D.S."/>
        </authorList>
    </citation>
    <scope>NUCLEOTIDE SEQUENCE</scope>
</reference>
<feature type="region of interest" description="Disordered" evidence="1">
    <location>
        <begin position="251"/>
        <end position="291"/>
    </location>
</feature>
<evidence type="ECO:0000256" key="1">
    <source>
        <dbReference type="SAM" id="MobiDB-lite"/>
    </source>
</evidence>
<dbReference type="EMBL" id="AMQM01001392">
    <property type="status" value="NOT_ANNOTATED_CDS"/>
    <property type="molecule type" value="Genomic_DNA"/>
</dbReference>
<dbReference type="InterPro" id="IPR002733">
    <property type="entry name" value="AMMECR1_domain"/>
</dbReference>
<keyword evidence="5" id="KW-1185">Reference proteome</keyword>
<dbReference type="InParanoid" id="T1G958"/>
<dbReference type="FunCoup" id="T1G958">
    <property type="interactions" value="375"/>
</dbReference>
<dbReference type="PANTHER" id="PTHR13016">
    <property type="entry name" value="AMMECR1 HOMOLOG"/>
    <property type="match status" value="1"/>
</dbReference>
<dbReference type="CTD" id="20217605"/>
<feature type="domain" description="AMMECR1" evidence="2">
    <location>
        <begin position="1"/>
        <end position="183"/>
    </location>
</feature>
<dbReference type="InterPro" id="IPR036071">
    <property type="entry name" value="AMMECR1_dom_sf"/>
</dbReference>
<proteinExistence type="predicted"/>
<gene>
    <name evidence="4" type="primary">20217605</name>
    <name evidence="3" type="ORF">HELRODRAFT_95426</name>
</gene>
<dbReference type="KEGG" id="hro:HELRODRAFT_95426"/>
<dbReference type="OrthoDB" id="24630at2759"/>
<reference evidence="5" key="1">
    <citation type="submission" date="2012-12" db="EMBL/GenBank/DDBJ databases">
        <authorList>
            <person name="Hellsten U."/>
            <person name="Grimwood J."/>
            <person name="Chapman J.A."/>
            <person name="Shapiro H."/>
            <person name="Aerts A."/>
            <person name="Otillar R.P."/>
            <person name="Terry A.Y."/>
            <person name="Boore J.L."/>
            <person name="Simakov O."/>
            <person name="Marletaz F."/>
            <person name="Cho S.-J."/>
            <person name="Edsinger-Gonzales E."/>
            <person name="Havlak P."/>
            <person name="Kuo D.-H."/>
            <person name="Larsson T."/>
            <person name="Lv J."/>
            <person name="Arendt D."/>
            <person name="Savage R."/>
            <person name="Osoegawa K."/>
            <person name="de Jong P."/>
            <person name="Lindberg D.R."/>
            <person name="Seaver E.C."/>
            <person name="Weisblat D.A."/>
            <person name="Putnam N.H."/>
            <person name="Grigoriev I.V."/>
            <person name="Rokhsar D.S."/>
        </authorList>
    </citation>
    <scope>NUCLEOTIDE SEQUENCE</scope>
</reference>
<dbReference type="STRING" id="6412.T1G958"/>
<dbReference type="PANTHER" id="PTHR13016:SF0">
    <property type="entry name" value="AMME SYNDROME CANDIDATE GENE 1 PROTEIN"/>
    <property type="match status" value="1"/>
</dbReference>
<feature type="compositionally biased region" description="Basic residues" evidence="1">
    <location>
        <begin position="255"/>
        <end position="275"/>
    </location>
</feature>
<dbReference type="Gene3D" id="3.30.700.20">
    <property type="entry name" value="Hypothetical protein ph0010, domain 1"/>
    <property type="match status" value="1"/>
</dbReference>
<dbReference type="HOGENOM" id="CLU_906979_0_0_1"/>
<evidence type="ECO:0000313" key="4">
    <source>
        <dbReference type="EnsemblMetazoa" id="HelroP95426"/>
    </source>
</evidence>
<dbReference type="Proteomes" id="UP000015101">
    <property type="component" value="Unassembled WGS sequence"/>
</dbReference>
<dbReference type="Pfam" id="PF01871">
    <property type="entry name" value="AMMECR1"/>
    <property type="match status" value="1"/>
</dbReference>
<sequence length="307" mass="34556">MCYYCFDSLYCHLNNCEPAKPTFTNEAYPLFVTWSIGRDKHLRGCIGTFSPVNLHDGLHEYAITSATKDSRFSPVTKAEFYRLHCSVSLLTKFEEGKDYLDWQIGKHGVRIEFYNERGHKRNATYLPEVAQEQGWDHTQTIDSLLKKAGYRGLVTMEMRQSLKLMRYQSEKITVSYADYMASANRHSAAATNSGNSNCNINSSSRVNNIANHNSSSNNICNSLSNNVCNNLGNNICNNISQKINGCLVSMSSSPPKHHAAANNHHHHHPYHHHSRNISPTGASSSSSSSSAIVNNHHVRHNHFNHHE</sequence>
<organism evidence="4 5">
    <name type="scientific">Helobdella robusta</name>
    <name type="common">Californian leech</name>
    <dbReference type="NCBI Taxonomy" id="6412"/>
    <lineage>
        <taxon>Eukaryota</taxon>
        <taxon>Metazoa</taxon>
        <taxon>Spiralia</taxon>
        <taxon>Lophotrochozoa</taxon>
        <taxon>Annelida</taxon>
        <taxon>Clitellata</taxon>
        <taxon>Hirudinea</taxon>
        <taxon>Rhynchobdellida</taxon>
        <taxon>Glossiphoniidae</taxon>
        <taxon>Helobdella</taxon>
    </lineage>
</organism>
<evidence type="ECO:0000313" key="5">
    <source>
        <dbReference type="Proteomes" id="UP000015101"/>
    </source>
</evidence>
<accession>T1G958</accession>
<evidence type="ECO:0000313" key="3">
    <source>
        <dbReference type="EMBL" id="ESN96426.1"/>
    </source>
</evidence>
<name>T1G958_HELRO</name>
<dbReference type="InterPro" id="IPR027485">
    <property type="entry name" value="AMMECR1_N"/>
</dbReference>
<dbReference type="FunFam" id="3.30.700.20:FF:000001">
    <property type="entry name" value="AMME syndrome candidate gene 1"/>
    <property type="match status" value="1"/>
</dbReference>
<dbReference type="InterPro" id="IPR023473">
    <property type="entry name" value="AMMECR1"/>
</dbReference>
<dbReference type="EnsemblMetazoa" id="HelroT95426">
    <property type="protein sequence ID" value="HelroP95426"/>
    <property type="gene ID" value="HelroG95426"/>
</dbReference>
<dbReference type="SUPFAM" id="SSF143447">
    <property type="entry name" value="AMMECR1-like"/>
    <property type="match status" value="1"/>
</dbReference>
<dbReference type="OMA" id="TTICNGC"/>
<dbReference type="GeneID" id="20217605"/>
<dbReference type="NCBIfam" id="TIGR00296">
    <property type="entry name" value="TIGR00296 family protein"/>
    <property type="match status" value="1"/>
</dbReference>
<dbReference type="eggNOG" id="KOG3274">
    <property type="taxonomic scope" value="Eukaryota"/>
</dbReference>
<dbReference type="AlphaFoldDB" id="T1G958"/>
<dbReference type="PROSITE" id="PS51112">
    <property type="entry name" value="AMMECR1"/>
    <property type="match status" value="1"/>
</dbReference>
<dbReference type="RefSeq" id="XP_009025263.1">
    <property type="nucleotide sequence ID" value="XM_009027015.1"/>
</dbReference>
<evidence type="ECO:0000259" key="2">
    <source>
        <dbReference type="PROSITE" id="PS51112"/>
    </source>
</evidence>